<evidence type="ECO:0000313" key="7">
    <source>
        <dbReference type="EMBL" id="KAB1224065.1"/>
    </source>
</evidence>
<dbReference type="PROSITE" id="PS51375">
    <property type="entry name" value="PPR"/>
    <property type="match status" value="7"/>
</dbReference>
<name>A0A6A1WFP1_9ROSI</name>
<feature type="repeat" description="PPR" evidence="4">
    <location>
        <begin position="472"/>
        <end position="506"/>
    </location>
</feature>
<comment type="caution">
    <text evidence="7">The sequence shown here is derived from an EMBL/GenBank/DDBJ whole genome shotgun (WGS) entry which is preliminary data.</text>
</comment>
<dbReference type="PANTHER" id="PTHR47926">
    <property type="entry name" value="PENTATRICOPEPTIDE REPEAT-CONTAINING PROTEIN"/>
    <property type="match status" value="1"/>
</dbReference>
<dbReference type="Pfam" id="PF00657">
    <property type="entry name" value="Lipase_GDSL"/>
    <property type="match status" value="1"/>
</dbReference>
<dbReference type="EMBL" id="RXIC02000020">
    <property type="protein sequence ID" value="KAB1224065.1"/>
    <property type="molecule type" value="Genomic_DNA"/>
</dbReference>
<reference evidence="7 8" key="1">
    <citation type="journal article" date="2019" name="Plant Biotechnol. J.">
        <title>The red bayberry genome and genetic basis of sex determination.</title>
        <authorList>
            <person name="Jia H.M."/>
            <person name="Jia H.J."/>
            <person name="Cai Q.L."/>
            <person name="Wang Y."/>
            <person name="Zhao H.B."/>
            <person name="Yang W.F."/>
            <person name="Wang G.Y."/>
            <person name="Li Y.H."/>
            <person name="Zhan D.L."/>
            <person name="Shen Y.T."/>
            <person name="Niu Q.F."/>
            <person name="Chang L."/>
            <person name="Qiu J."/>
            <person name="Zhao L."/>
            <person name="Xie H.B."/>
            <person name="Fu W.Y."/>
            <person name="Jin J."/>
            <person name="Li X.W."/>
            <person name="Jiao Y."/>
            <person name="Zhou C.C."/>
            <person name="Tu T."/>
            <person name="Chai C.Y."/>
            <person name="Gao J.L."/>
            <person name="Fan L.J."/>
            <person name="van de Weg E."/>
            <person name="Wang J.Y."/>
            <person name="Gao Z.S."/>
        </authorList>
    </citation>
    <scope>NUCLEOTIDE SEQUENCE [LARGE SCALE GENOMIC DNA]</scope>
    <source>
        <tissue evidence="7">Leaves</tissue>
    </source>
</reference>
<evidence type="ECO:0000256" key="1">
    <source>
        <dbReference type="ARBA" id="ARBA00006643"/>
    </source>
</evidence>
<dbReference type="InterPro" id="IPR011990">
    <property type="entry name" value="TPR-like_helical_dom_sf"/>
</dbReference>
<feature type="repeat" description="PPR" evidence="4">
    <location>
        <begin position="534"/>
        <end position="564"/>
    </location>
</feature>
<dbReference type="Proteomes" id="UP000516437">
    <property type="component" value="Chromosome 2"/>
</dbReference>
<dbReference type="FunFam" id="1.25.40.10:FF:000125">
    <property type="entry name" value="Pentatricopeptide repeat-containing protein"/>
    <property type="match status" value="2"/>
</dbReference>
<keyword evidence="8" id="KW-1185">Reference proteome</keyword>
<dbReference type="FunFam" id="1.25.40.10:FF:001506">
    <property type="entry name" value="Os03g0317100 protein"/>
    <property type="match status" value="1"/>
</dbReference>
<feature type="repeat" description="PPR" evidence="4">
    <location>
        <begin position="627"/>
        <end position="661"/>
    </location>
</feature>
<evidence type="ECO:0000259" key="6">
    <source>
        <dbReference type="Pfam" id="PF14432"/>
    </source>
</evidence>
<feature type="repeat" description="PPR" evidence="4">
    <location>
        <begin position="379"/>
        <end position="409"/>
    </location>
</feature>
<dbReference type="GO" id="GO:0016788">
    <property type="term" value="F:hydrolase activity, acting on ester bonds"/>
    <property type="evidence" value="ECO:0007669"/>
    <property type="project" value="InterPro"/>
</dbReference>
<dbReference type="Gene3D" id="3.40.50.1110">
    <property type="entry name" value="SGNH hydrolase"/>
    <property type="match status" value="1"/>
</dbReference>
<gene>
    <name evidence="7" type="ORF">CJ030_MR2G006160</name>
</gene>
<dbReference type="AlphaFoldDB" id="A0A6A1WFP1"/>
<comment type="similarity">
    <text evidence="1">Belongs to the PPR family. PCMP-H subfamily.</text>
</comment>
<dbReference type="InterPro" id="IPR032867">
    <property type="entry name" value="DYW_dom"/>
</dbReference>
<dbReference type="InterPro" id="IPR001087">
    <property type="entry name" value="GDSL"/>
</dbReference>
<dbReference type="SUPFAM" id="SSF48452">
    <property type="entry name" value="TPR-like"/>
    <property type="match status" value="1"/>
</dbReference>
<dbReference type="InterPro" id="IPR002885">
    <property type="entry name" value="PPR_rpt"/>
</dbReference>
<dbReference type="GO" id="GO:0008270">
    <property type="term" value="F:zinc ion binding"/>
    <property type="evidence" value="ECO:0007669"/>
    <property type="project" value="InterPro"/>
</dbReference>
<accession>A0A6A1WFP1</accession>
<dbReference type="NCBIfam" id="TIGR00756">
    <property type="entry name" value="PPR"/>
    <property type="match status" value="8"/>
</dbReference>
<dbReference type="Pfam" id="PF01535">
    <property type="entry name" value="PPR"/>
    <property type="match status" value="12"/>
</dbReference>
<feature type="chain" id="PRO_5025637440" description="DYW domain-containing protein" evidence="5">
    <location>
        <begin position="31"/>
        <end position="1056"/>
    </location>
</feature>
<feature type="repeat" description="PPR" evidence="4">
    <location>
        <begin position="565"/>
        <end position="599"/>
    </location>
</feature>
<dbReference type="InterPro" id="IPR046960">
    <property type="entry name" value="PPR_At4g14850-like_plant"/>
</dbReference>
<proteinExistence type="inferred from homology"/>
<evidence type="ECO:0000256" key="3">
    <source>
        <dbReference type="ARBA" id="ARBA00022737"/>
    </source>
</evidence>
<feature type="signal peptide" evidence="5">
    <location>
        <begin position="1"/>
        <end position="30"/>
    </location>
</feature>
<dbReference type="OrthoDB" id="1028258at2759"/>
<evidence type="ECO:0000256" key="2">
    <source>
        <dbReference type="ARBA" id="ARBA00008668"/>
    </source>
</evidence>
<dbReference type="FunFam" id="1.25.40.10:FF:000366">
    <property type="entry name" value="Pentatricopeptide (PPR) repeat-containing protein"/>
    <property type="match status" value="1"/>
</dbReference>
<sequence length="1056" mass="118583">MGSHSLYQFLFFFLLVSLLSLLSLPHPVLCHCKRPPVIFNLGDSNSDTGGLVAGLGFPVNFPNGRSFFRRSTGRLCDGRLLIDLLCQSLNGTFLSPYLDSLGGFKFTNGANFAVVGSSTLPKYVPFSLTIQVMQFLHFKARTLELVTAAGNLINDEGFRNALYMIDMGQNDLADPFSKNETYAEVVKRIPSVIREIHNAIKTLYDEGGRNFWVHNTGPLGCLPQKLSLVQKKDLDSYGCISSYNSAARLFNEGLRLLCQEMRSELKDANIVYVDIYAIKYDLIANSTKYGFSTPLMACCGYGGPPYNYNIKVTCGQPGYQVCNEGSQLYAFIIVKPSAVTGIWFLRNLVHEGETEIAWFARIGQVENARRVFDQMRNKSIVAWNSIVSGYFQNFRPYEARILFERMPERNTVSWNGLISGYIKNGMIREAREVFDMMPKRNVVSWTVIVRGYIQEGMISEAESLFWQMPEKNVVSWTVMLGGLIQDGRVDEARRLFDLMPEKDVVARTSMIGGYCLDGRLAEAREIFDEMPRRNVVAWTSMISGYVHNQRVDIARKLFEVMPEKNEVSWTVMLMGYTESGRIEEASDLFDAMPVKSIVACNAIILGFGQNGNVAKAKRVFDQMGEKDDGTWSAMIKVYERKGFELQALNLFPVMQREGVRPNFPSLISVLCVCASLASLDHGKQVHAHLVRSRFDHDVYVASVLITMYVKCGNLVKAKLVFERFSPKDIVMWNSIITGYAQHGLGEHALKVFHEMCALNILPDDVTFVGVLSACSYTGKVNEGLEIFESMNSTYQVEPRTEHYACMVDMLGRAGKVNEAMNLIENMPVEADAIVWGSLLGACRTHMKLEMAEVAAKKLVQLEPKNAGPYILLSNIYASKGKWNDVANLRRKMRARSVSKSPGCSWIEVEKKVHMFTGGESKGHPEQEIIMVMLERLSGLLREAGYFPDGSFVLHDLDEEEKVQSLGYHSEKLAVAYGLLKVPEGMPIRVVFRGASCQPNSARQVLLEMYYASGKISRCLNGVLSTRIPFEMYKGTVSTENELFRSTHVELLLSRNS</sequence>
<dbReference type="CDD" id="cd01837">
    <property type="entry name" value="SGNH_plant_lipase_like"/>
    <property type="match status" value="1"/>
</dbReference>
<dbReference type="InterPro" id="IPR035669">
    <property type="entry name" value="SGNH_plant_lipase-like"/>
</dbReference>
<dbReference type="InterPro" id="IPR036514">
    <property type="entry name" value="SGNH_hydro_sf"/>
</dbReference>
<dbReference type="Gene3D" id="1.25.40.10">
    <property type="entry name" value="Tetratricopeptide repeat domain"/>
    <property type="match status" value="5"/>
</dbReference>
<evidence type="ECO:0000256" key="5">
    <source>
        <dbReference type="SAM" id="SignalP"/>
    </source>
</evidence>
<feature type="domain" description="DYW" evidence="6">
    <location>
        <begin position="944"/>
        <end position="991"/>
    </location>
</feature>
<feature type="repeat" description="PPR" evidence="4">
    <location>
        <begin position="728"/>
        <end position="762"/>
    </location>
</feature>
<dbReference type="GO" id="GO:0003723">
    <property type="term" value="F:RNA binding"/>
    <property type="evidence" value="ECO:0007669"/>
    <property type="project" value="InterPro"/>
</dbReference>
<dbReference type="Pfam" id="PF20431">
    <property type="entry name" value="E_motif"/>
    <property type="match status" value="1"/>
</dbReference>
<dbReference type="PANTHER" id="PTHR47926:SF373">
    <property type="entry name" value="TETRATRICOPEPTIDE-LIKE HELICAL DOMAIN SUPERFAMILY, DYW DOMAIN-CONTAINING PROTEIN"/>
    <property type="match status" value="1"/>
</dbReference>
<organism evidence="7 8">
    <name type="scientific">Morella rubra</name>
    <name type="common">Chinese bayberry</name>
    <dbReference type="NCBI Taxonomy" id="262757"/>
    <lineage>
        <taxon>Eukaryota</taxon>
        <taxon>Viridiplantae</taxon>
        <taxon>Streptophyta</taxon>
        <taxon>Embryophyta</taxon>
        <taxon>Tracheophyta</taxon>
        <taxon>Spermatophyta</taxon>
        <taxon>Magnoliopsida</taxon>
        <taxon>eudicotyledons</taxon>
        <taxon>Gunneridae</taxon>
        <taxon>Pentapetalae</taxon>
        <taxon>rosids</taxon>
        <taxon>fabids</taxon>
        <taxon>Fagales</taxon>
        <taxon>Myricaceae</taxon>
        <taxon>Morella</taxon>
    </lineage>
</organism>
<comment type="similarity">
    <text evidence="2">Belongs to the 'GDSL' lipolytic enzyme family.</text>
</comment>
<dbReference type="InterPro" id="IPR046848">
    <property type="entry name" value="E_motif"/>
</dbReference>
<feature type="repeat" description="PPR" evidence="4">
    <location>
        <begin position="410"/>
        <end position="444"/>
    </location>
</feature>
<keyword evidence="5" id="KW-0732">Signal</keyword>
<protein>
    <recommendedName>
        <fullName evidence="6">DYW domain-containing protein</fullName>
    </recommendedName>
</protein>
<dbReference type="Pfam" id="PF13041">
    <property type="entry name" value="PPR_2"/>
    <property type="match status" value="1"/>
</dbReference>
<dbReference type="GO" id="GO:0048731">
    <property type="term" value="P:system development"/>
    <property type="evidence" value="ECO:0007669"/>
    <property type="project" value="UniProtKB-ARBA"/>
</dbReference>
<evidence type="ECO:0000313" key="8">
    <source>
        <dbReference type="Proteomes" id="UP000516437"/>
    </source>
</evidence>
<dbReference type="GO" id="GO:0009451">
    <property type="term" value="P:RNA modification"/>
    <property type="evidence" value="ECO:0007669"/>
    <property type="project" value="InterPro"/>
</dbReference>
<keyword evidence="3" id="KW-0677">Repeat</keyword>
<dbReference type="Pfam" id="PF14432">
    <property type="entry name" value="DYW_deaminase"/>
    <property type="match status" value="1"/>
</dbReference>
<evidence type="ECO:0000256" key="4">
    <source>
        <dbReference type="PROSITE-ProRule" id="PRU00708"/>
    </source>
</evidence>